<dbReference type="STRING" id="1514971.AUR64_17540"/>
<keyword evidence="1 2" id="KW-0129">CBS domain</keyword>
<gene>
    <name evidence="4" type="ORF">AUR64_17540</name>
</gene>
<dbReference type="Pfam" id="PF00571">
    <property type="entry name" value="CBS"/>
    <property type="match status" value="2"/>
</dbReference>
<dbReference type="SMART" id="SM00116">
    <property type="entry name" value="CBS"/>
    <property type="match status" value="2"/>
</dbReference>
<dbReference type="InterPro" id="IPR000644">
    <property type="entry name" value="CBS_dom"/>
</dbReference>
<keyword evidence="5" id="KW-1185">Reference proteome</keyword>
<dbReference type="RefSeq" id="WP_058582771.1">
    <property type="nucleotide sequence ID" value="NZ_LOPU01000030.1"/>
</dbReference>
<dbReference type="Proteomes" id="UP000054387">
    <property type="component" value="Unassembled WGS sequence"/>
</dbReference>
<dbReference type="InterPro" id="IPR051257">
    <property type="entry name" value="Diverse_CBS-Domain"/>
</dbReference>
<evidence type="ECO:0000256" key="1">
    <source>
        <dbReference type="ARBA" id="ARBA00023122"/>
    </source>
</evidence>
<evidence type="ECO:0000313" key="4">
    <source>
        <dbReference type="EMBL" id="KTG08487.1"/>
    </source>
</evidence>
<dbReference type="PROSITE" id="PS51371">
    <property type="entry name" value="CBS"/>
    <property type="match status" value="2"/>
</dbReference>
<evidence type="ECO:0000256" key="2">
    <source>
        <dbReference type="PROSITE-ProRule" id="PRU00703"/>
    </source>
</evidence>
<comment type="caution">
    <text evidence="4">The sequence shown here is derived from an EMBL/GenBank/DDBJ whole genome shotgun (WGS) entry which is preliminary data.</text>
</comment>
<dbReference type="Gene3D" id="3.10.580.10">
    <property type="entry name" value="CBS-domain"/>
    <property type="match status" value="1"/>
</dbReference>
<evidence type="ECO:0000259" key="3">
    <source>
        <dbReference type="PROSITE" id="PS51371"/>
    </source>
</evidence>
<feature type="domain" description="CBS" evidence="3">
    <location>
        <begin position="7"/>
        <end position="62"/>
    </location>
</feature>
<protein>
    <submittedName>
        <fullName evidence="4">Signal transduction protein</fullName>
    </submittedName>
</protein>
<reference evidence="4 5" key="1">
    <citation type="submission" date="2015-12" db="EMBL/GenBank/DDBJ databases">
        <title>Haloprofundus marisrubri gen. nov., sp. nov., an extremely halophilic archaeon isolated from the Discovery deep brine-seawater interface in the Red Sea.</title>
        <authorList>
            <person name="Zhang G."/>
            <person name="Stingl U."/>
            <person name="Rashid M."/>
        </authorList>
    </citation>
    <scope>NUCLEOTIDE SEQUENCE [LARGE SCALE GENOMIC DNA]</scope>
    <source>
        <strain evidence="4 5">SB9</strain>
    </source>
</reference>
<dbReference type="EMBL" id="LOPU01000030">
    <property type="protein sequence ID" value="KTG08487.1"/>
    <property type="molecule type" value="Genomic_DNA"/>
</dbReference>
<feature type="domain" description="CBS" evidence="3">
    <location>
        <begin position="71"/>
        <end position="127"/>
    </location>
</feature>
<dbReference type="AlphaFoldDB" id="A0A0W1R5G4"/>
<proteinExistence type="predicted"/>
<name>A0A0W1R5G4_9EURY</name>
<dbReference type="PANTHER" id="PTHR43080">
    <property type="entry name" value="CBS DOMAIN-CONTAINING PROTEIN CBSX3, MITOCHONDRIAL"/>
    <property type="match status" value="1"/>
</dbReference>
<dbReference type="InterPro" id="IPR046342">
    <property type="entry name" value="CBS_dom_sf"/>
</dbReference>
<accession>A0A0W1R5G4</accession>
<sequence>MPVGDLANEDVVTVDPDTNIREIAQTFSSEGVGSVVVVESDEPRGIVTDREIALAIGEHDDISEMTAQDIMSENPETIHHDEDGFAVAKKLGEAKVRRLPVVDDDGTLVGIVTLDDVVATVGEEMTSIADVIESQSPGYSA</sequence>
<dbReference type="PANTHER" id="PTHR43080:SF2">
    <property type="entry name" value="CBS DOMAIN-CONTAINING PROTEIN"/>
    <property type="match status" value="1"/>
</dbReference>
<evidence type="ECO:0000313" key="5">
    <source>
        <dbReference type="Proteomes" id="UP000054387"/>
    </source>
</evidence>
<dbReference type="OrthoDB" id="43333at2157"/>
<organism evidence="4 5">
    <name type="scientific">Haloprofundus marisrubri</name>
    <dbReference type="NCBI Taxonomy" id="1514971"/>
    <lineage>
        <taxon>Archaea</taxon>
        <taxon>Methanobacteriati</taxon>
        <taxon>Methanobacteriota</taxon>
        <taxon>Stenosarchaea group</taxon>
        <taxon>Halobacteria</taxon>
        <taxon>Halobacteriales</taxon>
        <taxon>Haloferacaceae</taxon>
        <taxon>Haloprofundus</taxon>
    </lineage>
</organism>
<dbReference type="SUPFAM" id="SSF54631">
    <property type="entry name" value="CBS-domain pair"/>
    <property type="match status" value="1"/>
</dbReference>